<evidence type="ECO:0000256" key="9">
    <source>
        <dbReference type="PIRSR" id="PIRSR000350-4"/>
    </source>
</evidence>
<dbReference type="PRINTS" id="PR00411">
    <property type="entry name" value="PNDRDTASEI"/>
</dbReference>
<dbReference type="PIRSF" id="PIRSF000350">
    <property type="entry name" value="Mercury_reductase_MerA"/>
    <property type="match status" value="1"/>
</dbReference>
<keyword evidence="8" id="KW-0520">NAD</keyword>
<dbReference type="Pfam" id="PF02852">
    <property type="entry name" value="Pyr_redox_dim"/>
    <property type="match status" value="1"/>
</dbReference>
<evidence type="ECO:0000313" key="13">
    <source>
        <dbReference type="EMBL" id="MBB6211474.1"/>
    </source>
</evidence>
<evidence type="ECO:0000256" key="4">
    <source>
        <dbReference type="ARBA" id="ARBA00022857"/>
    </source>
</evidence>
<evidence type="ECO:0000256" key="10">
    <source>
        <dbReference type="RuleBase" id="RU003691"/>
    </source>
</evidence>
<evidence type="ECO:0000256" key="3">
    <source>
        <dbReference type="ARBA" id="ARBA00022827"/>
    </source>
</evidence>
<evidence type="ECO:0000256" key="1">
    <source>
        <dbReference type="ARBA" id="ARBA00007532"/>
    </source>
</evidence>
<feature type="binding site" evidence="8">
    <location>
        <begin position="191"/>
        <end position="198"/>
    </location>
    <ligand>
        <name>NAD(+)</name>
        <dbReference type="ChEBI" id="CHEBI:57540"/>
    </ligand>
</feature>
<dbReference type="Proteomes" id="UP000544872">
    <property type="component" value="Unassembled WGS sequence"/>
</dbReference>
<feature type="binding site" evidence="8">
    <location>
        <begin position="154"/>
        <end position="156"/>
    </location>
    <ligand>
        <name>FAD</name>
        <dbReference type="ChEBI" id="CHEBI:57692"/>
    </ligand>
</feature>
<dbReference type="PANTHER" id="PTHR43014">
    <property type="entry name" value="MERCURIC REDUCTASE"/>
    <property type="match status" value="1"/>
</dbReference>
<keyword evidence="8" id="KW-0547">Nucleotide-binding</keyword>
<dbReference type="Gene3D" id="3.50.50.60">
    <property type="entry name" value="FAD/NAD(P)-binding domain"/>
    <property type="match status" value="2"/>
</dbReference>
<protein>
    <submittedName>
        <fullName evidence="13">Pyruvate/2-oxoglutarate dehydrogenase complex dihydrolipoamide dehydrogenase (E3) component</fullName>
    </submittedName>
</protein>
<dbReference type="InterPro" id="IPR012999">
    <property type="entry name" value="Pyr_OxRdtase_I_AS"/>
</dbReference>
<dbReference type="GO" id="GO:0050660">
    <property type="term" value="F:flavin adenine dinucleotide binding"/>
    <property type="evidence" value="ECO:0007669"/>
    <property type="project" value="TreeGrafter"/>
</dbReference>
<keyword evidence="14" id="KW-1185">Reference proteome</keyword>
<comment type="caution">
    <text evidence="13">The sequence shown here is derived from an EMBL/GenBank/DDBJ whole genome shotgun (WGS) entry which is preliminary data.</text>
</comment>
<feature type="domain" description="FAD/NAD(P)-binding" evidence="12">
    <location>
        <begin position="6"/>
        <end position="337"/>
    </location>
</feature>
<dbReference type="EMBL" id="JACIIX010000011">
    <property type="protein sequence ID" value="MBB6211474.1"/>
    <property type="molecule type" value="Genomic_DNA"/>
</dbReference>
<dbReference type="GO" id="GO:0016668">
    <property type="term" value="F:oxidoreductase activity, acting on a sulfur group of donors, NAD(P) as acceptor"/>
    <property type="evidence" value="ECO:0007669"/>
    <property type="project" value="InterPro"/>
</dbReference>
<keyword evidence="4" id="KW-0521">NADP</keyword>
<accession>A0A7X0DNK5</accession>
<dbReference type="GO" id="GO:0003955">
    <property type="term" value="F:NAD(P)H dehydrogenase (quinone) activity"/>
    <property type="evidence" value="ECO:0007669"/>
    <property type="project" value="TreeGrafter"/>
</dbReference>
<feature type="domain" description="Pyridine nucleotide-disulphide oxidoreductase dimerisation" evidence="11">
    <location>
        <begin position="356"/>
        <end position="469"/>
    </location>
</feature>
<evidence type="ECO:0000256" key="2">
    <source>
        <dbReference type="ARBA" id="ARBA00022630"/>
    </source>
</evidence>
<dbReference type="Pfam" id="PF07992">
    <property type="entry name" value="Pyr_redox_2"/>
    <property type="match status" value="1"/>
</dbReference>
<evidence type="ECO:0000256" key="5">
    <source>
        <dbReference type="ARBA" id="ARBA00023002"/>
    </source>
</evidence>
<sequence length="494" mass="50608">MLLTPDLCVIGGGSAGLSVAAGAARLGVSVVLVDAGIAADGPLAGVMGGDCLHTGCVPSKALLAVAAQAAAVRAAAGPAIQAGPPRIDFSAVMERVRAAQATIAPHDSVERFTALGVTVLPGTARFESARDVIVTARQGGGLTVVRARRVVIATGSQPRLPPVPGLDQVPVLTSTTVFTLTELPRHLGVFGGGPQGVELAQAFRRLGAEVTLITGGALLPKEDADLVTCVRHRLLEEGIVLREGGALRRADPSGTAIRLTLEDDTSLTVSHLLAATGRSPHTAGLGLAEAGVAFGAEGIWVGRGFRTSNRRVYAVGDVAAPHGQPGPRLTHLAGWQAGQVIRAILFRLPGGVRGPVPRAVWTDPELAWVGLTESAARARYGTGVRVVTAGFDGNDRAVTEGQTDGLCKLVLIRRRLLPGWRLAGAGVVGHRAGDLLPVLTLAVQGRLSLTALAGQILPYPSRSEVVRAAAAAAVGPAVFSAPVRSVVRLLRGLP</sequence>
<keyword evidence="13" id="KW-0670">Pyruvate</keyword>
<keyword evidence="7 10" id="KW-0676">Redox-active center</keyword>
<evidence type="ECO:0000259" key="12">
    <source>
        <dbReference type="Pfam" id="PF07992"/>
    </source>
</evidence>
<dbReference type="SUPFAM" id="SSF51905">
    <property type="entry name" value="FAD/NAD(P)-binding domain"/>
    <property type="match status" value="1"/>
</dbReference>
<keyword evidence="6" id="KW-1015">Disulfide bond</keyword>
<keyword evidence="3 8" id="KW-0274">FAD</keyword>
<evidence type="ECO:0000259" key="11">
    <source>
        <dbReference type="Pfam" id="PF02852"/>
    </source>
</evidence>
<keyword evidence="2 10" id="KW-0285">Flavoprotein</keyword>
<evidence type="ECO:0000256" key="6">
    <source>
        <dbReference type="ARBA" id="ARBA00023157"/>
    </source>
</evidence>
<organism evidence="13 14">
    <name type="scientific">Novispirillum itersonii</name>
    <name type="common">Aquaspirillum itersonii</name>
    <dbReference type="NCBI Taxonomy" id="189"/>
    <lineage>
        <taxon>Bacteria</taxon>
        <taxon>Pseudomonadati</taxon>
        <taxon>Pseudomonadota</taxon>
        <taxon>Alphaproteobacteria</taxon>
        <taxon>Rhodospirillales</taxon>
        <taxon>Novispirillaceae</taxon>
        <taxon>Novispirillum</taxon>
    </lineage>
</organism>
<evidence type="ECO:0000256" key="8">
    <source>
        <dbReference type="PIRSR" id="PIRSR000350-3"/>
    </source>
</evidence>
<dbReference type="InterPro" id="IPR023753">
    <property type="entry name" value="FAD/NAD-binding_dom"/>
</dbReference>
<dbReference type="InterPro" id="IPR001100">
    <property type="entry name" value="Pyr_nuc-diS_OxRdtase"/>
</dbReference>
<comment type="cofactor">
    <cofactor evidence="8">
        <name>FAD</name>
        <dbReference type="ChEBI" id="CHEBI:57692"/>
    </cofactor>
    <text evidence="8">Binds 1 FAD per subunit.</text>
</comment>
<comment type="similarity">
    <text evidence="1 10">Belongs to the class-I pyridine nucleotide-disulfide oxidoreductase family.</text>
</comment>
<dbReference type="PANTHER" id="PTHR43014:SF2">
    <property type="entry name" value="MERCURIC REDUCTASE"/>
    <property type="match status" value="1"/>
</dbReference>
<evidence type="ECO:0000256" key="7">
    <source>
        <dbReference type="ARBA" id="ARBA00023284"/>
    </source>
</evidence>
<reference evidence="13 14" key="1">
    <citation type="submission" date="2020-08" db="EMBL/GenBank/DDBJ databases">
        <title>Genomic Encyclopedia of Type Strains, Phase IV (KMG-IV): sequencing the most valuable type-strain genomes for metagenomic binning, comparative biology and taxonomic classification.</title>
        <authorList>
            <person name="Goeker M."/>
        </authorList>
    </citation>
    <scope>NUCLEOTIDE SEQUENCE [LARGE SCALE GENOMIC DNA]</scope>
    <source>
        <strain evidence="13 14">DSM 11590</strain>
    </source>
</reference>
<dbReference type="PRINTS" id="PR00368">
    <property type="entry name" value="FADPNR"/>
</dbReference>
<proteinExistence type="inferred from homology"/>
<keyword evidence="5 10" id="KW-0560">Oxidoreductase</keyword>
<feature type="binding site" evidence="8">
    <location>
        <position position="277"/>
    </location>
    <ligand>
        <name>NAD(+)</name>
        <dbReference type="ChEBI" id="CHEBI:57540"/>
    </ligand>
</feature>
<dbReference type="Gene3D" id="3.30.390.30">
    <property type="match status" value="1"/>
</dbReference>
<dbReference type="RefSeq" id="WP_184264283.1">
    <property type="nucleotide sequence ID" value="NZ_JACIIX010000011.1"/>
</dbReference>
<feature type="binding site" evidence="8">
    <location>
        <position position="60"/>
    </location>
    <ligand>
        <name>FAD</name>
        <dbReference type="ChEBI" id="CHEBI:57692"/>
    </ligand>
</feature>
<dbReference type="PROSITE" id="PS00076">
    <property type="entry name" value="PYRIDINE_REDOX_1"/>
    <property type="match status" value="1"/>
</dbReference>
<dbReference type="AlphaFoldDB" id="A0A7X0DNK5"/>
<evidence type="ECO:0000313" key="14">
    <source>
        <dbReference type="Proteomes" id="UP000544872"/>
    </source>
</evidence>
<feature type="disulfide bond" description="Redox-active" evidence="9">
    <location>
        <begin position="51"/>
        <end position="56"/>
    </location>
</feature>
<name>A0A7X0DNK5_NOVIT</name>
<dbReference type="SUPFAM" id="SSF55424">
    <property type="entry name" value="FAD/NAD-linked reductases, dimerisation (C-terminal) domain"/>
    <property type="match status" value="1"/>
</dbReference>
<gene>
    <name evidence="13" type="ORF">FHS48_002913</name>
</gene>
<dbReference type="InterPro" id="IPR004099">
    <property type="entry name" value="Pyr_nucl-diS_OxRdtase_dimer"/>
</dbReference>
<dbReference type="InterPro" id="IPR016156">
    <property type="entry name" value="FAD/NAD-linked_Rdtase_dimer_sf"/>
</dbReference>
<dbReference type="InterPro" id="IPR036188">
    <property type="entry name" value="FAD/NAD-bd_sf"/>
</dbReference>
<feature type="binding site" evidence="8">
    <location>
        <position position="317"/>
    </location>
    <ligand>
        <name>FAD</name>
        <dbReference type="ChEBI" id="CHEBI:57692"/>
    </ligand>
</feature>